<dbReference type="Pfam" id="PF13091">
    <property type="entry name" value="PLDc_2"/>
    <property type="match status" value="2"/>
</dbReference>
<comment type="caution">
    <text evidence="2">The sequence shown here is derived from an EMBL/GenBank/DDBJ whole genome shotgun (WGS) entry which is preliminary data.</text>
</comment>
<dbReference type="Proteomes" id="UP000294200">
    <property type="component" value="Unassembled WGS sequence"/>
</dbReference>
<evidence type="ECO:0000259" key="1">
    <source>
        <dbReference type="PROSITE" id="PS50035"/>
    </source>
</evidence>
<organism evidence="2 3">
    <name type="scientific">Paraburkholderia steynii</name>
    <dbReference type="NCBI Taxonomy" id="1245441"/>
    <lineage>
        <taxon>Bacteria</taxon>
        <taxon>Pseudomonadati</taxon>
        <taxon>Pseudomonadota</taxon>
        <taxon>Betaproteobacteria</taxon>
        <taxon>Burkholderiales</taxon>
        <taxon>Burkholderiaceae</taxon>
        <taxon>Paraburkholderia</taxon>
    </lineage>
</organism>
<protein>
    <recommendedName>
        <fullName evidence="1">PLD phosphodiesterase domain-containing protein</fullName>
    </recommendedName>
</protein>
<feature type="domain" description="PLD phosphodiesterase" evidence="1">
    <location>
        <begin position="418"/>
        <end position="445"/>
    </location>
</feature>
<dbReference type="PANTHER" id="PTHR21248:SF12">
    <property type="entry name" value="CARDIOLIPIN SYNTHASE C"/>
    <property type="match status" value="1"/>
</dbReference>
<dbReference type="PANTHER" id="PTHR21248">
    <property type="entry name" value="CARDIOLIPIN SYNTHASE"/>
    <property type="match status" value="1"/>
</dbReference>
<dbReference type="InterPro" id="IPR001736">
    <property type="entry name" value="PLipase_D/transphosphatidylase"/>
</dbReference>
<name>A0A4R0XHP6_9BURK</name>
<dbReference type="InterPro" id="IPR025202">
    <property type="entry name" value="PLD-like_dom"/>
</dbReference>
<dbReference type="AlphaFoldDB" id="A0A4R0XHP6"/>
<evidence type="ECO:0000313" key="2">
    <source>
        <dbReference type="EMBL" id="TCG06797.1"/>
    </source>
</evidence>
<dbReference type="PROSITE" id="PS51257">
    <property type="entry name" value="PROKAR_LIPOPROTEIN"/>
    <property type="match status" value="1"/>
</dbReference>
<dbReference type="CDD" id="cd09113">
    <property type="entry name" value="PLDc_ymdC_like_2"/>
    <property type="match status" value="1"/>
</dbReference>
<reference evidence="2 3" key="1">
    <citation type="submission" date="2017-02" db="EMBL/GenBank/DDBJ databases">
        <title>Paraburkholderia sophoroidis sp. nov. and Paraburkholderia steynii sp. nov. rhizobial symbionts of the fynbos legume Hypocalyptus sophoroides.</title>
        <authorList>
            <person name="Steenkamp E.T."/>
            <person name="Beukes C.W."/>
            <person name="Van Zyl E."/>
            <person name="Avontuur J."/>
            <person name="Chan W.Y."/>
            <person name="Hassen A."/>
            <person name="Palmer M."/>
            <person name="Mthombeni L."/>
            <person name="Phalane F."/>
            <person name="Sereme K."/>
            <person name="Venter S.N."/>
        </authorList>
    </citation>
    <scope>NUCLEOTIDE SEQUENCE [LARGE SCALE GENOMIC DNA]</scope>
    <source>
        <strain evidence="2 3">HC1.1ba</strain>
    </source>
</reference>
<dbReference type="EMBL" id="MWML01000091">
    <property type="protein sequence ID" value="TCG06797.1"/>
    <property type="molecule type" value="Genomic_DNA"/>
</dbReference>
<proteinExistence type="predicted"/>
<dbReference type="CDD" id="cd09111">
    <property type="entry name" value="PLDc_ymdC_like_1"/>
    <property type="match status" value="1"/>
</dbReference>
<evidence type="ECO:0000313" key="3">
    <source>
        <dbReference type="Proteomes" id="UP000294200"/>
    </source>
</evidence>
<dbReference type="Gene3D" id="3.30.870.10">
    <property type="entry name" value="Endonuclease Chain A"/>
    <property type="match status" value="2"/>
</dbReference>
<dbReference type="GO" id="GO:0030572">
    <property type="term" value="F:phosphatidyltransferase activity"/>
    <property type="evidence" value="ECO:0007669"/>
    <property type="project" value="UniProtKB-ARBA"/>
</dbReference>
<sequence length="527" mass="57537">MPTLRYVAPDLLKRSVIVVASIAVCAAALSGCALPPLESRTPSVAISAAEARTTTLGRSAAHELAAHHGMAGIYPLADPRAAFAARMELARTAERTLDVQYYIWRSDLTGTLLLDALRAAADRGVRVRLLLDDYGSSSLDDTLAALQTHPNVEVRLFNPFVIRTPKFIGFLTDFSRTNRRMHNKSFTADGAATIVGGRNIGDEYFGATDGIVFADLDVLAVGPISTDVADEFDRYWASGSSYPVDLIVRRAGADEPDELDRKARTVERDSTAAAYLDAMRDAPIVQQLLDGTLSLEWARTQMVSDDPAKALSQAPSETSVVHQFREILGDPVHELDLVSPYFVPGVAGTKYFTGLARRGVAVRVLTNSLEATDVTAVHSGYMTRRVELLQSGVELYELRRSPGMEHNSEEHAGIFGSSGSSLHAKTFVVDSSRVFVGSFNFDQRSAHLNTELGFVIDSAPLASRIASIFVSLVPQVAYVTRLDADGRLYWLKRENGTEVRYDTEPNTTWLGRLGVWFLSILPIESLL</sequence>
<gene>
    <name evidence="2" type="ORF">BZM27_23840</name>
</gene>
<feature type="domain" description="PLD phosphodiesterase" evidence="1">
    <location>
        <begin position="177"/>
        <end position="204"/>
    </location>
</feature>
<dbReference type="PROSITE" id="PS50035">
    <property type="entry name" value="PLD"/>
    <property type="match status" value="2"/>
</dbReference>
<dbReference type="SUPFAM" id="SSF56024">
    <property type="entry name" value="Phospholipase D/nuclease"/>
    <property type="match status" value="2"/>
</dbReference>
<dbReference type="GO" id="GO:0032049">
    <property type="term" value="P:cardiolipin biosynthetic process"/>
    <property type="evidence" value="ECO:0007669"/>
    <property type="project" value="UniProtKB-ARBA"/>
</dbReference>
<accession>A0A4R0XHP6</accession>
<keyword evidence="3" id="KW-1185">Reference proteome</keyword>
<dbReference type="SMART" id="SM00155">
    <property type="entry name" value="PLDc"/>
    <property type="match status" value="2"/>
</dbReference>